<organism evidence="2">
    <name type="scientific">Siphoviridae sp. ctRuT6</name>
    <dbReference type="NCBI Taxonomy" id="2826339"/>
    <lineage>
        <taxon>Viruses</taxon>
        <taxon>Duplodnaviria</taxon>
        <taxon>Heunggongvirae</taxon>
        <taxon>Uroviricota</taxon>
        <taxon>Caudoviricetes</taxon>
    </lineage>
</organism>
<evidence type="ECO:0000256" key="1">
    <source>
        <dbReference type="SAM" id="Phobius"/>
    </source>
</evidence>
<keyword evidence="1" id="KW-0812">Transmembrane</keyword>
<evidence type="ECO:0000313" key="2">
    <source>
        <dbReference type="EMBL" id="DAD88881.1"/>
    </source>
</evidence>
<feature type="transmembrane region" description="Helical" evidence="1">
    <location>
        <begin position="12"/>
        <end position="33"/>
    </location>
</feature>
<accession>A0A8S5N2P4</accession>
<reference evidence="2" key="1">
    <citation type="journal article" date="2021" name="Proc. Natl. Acad. Sci. U.S.A.">
        <title>A Catalog of Tens of Thousands of Viruses from Human Metagenomes Reveals Hidden Associations with Chronic Diseases.</title>
        <authorList>
            <person name="Tisza M.J."/>
            <person name="Buck C.B."/>
        </authorList>
    </citation>
    <scope>NUCLEOTIDE SEQUENCE</scope>
    <source>
        <strain evidence="2">CtRuT6</strain>
    </source>
</reference>
<dbReference type="EMBL" id="BK015049">
    <property type="protein sequence ID" value="DAD88881.1"/>
    <property type="molecule type" value="Genomic_DNA"/>
</dbReference>
<name>A0A8S5N2P4_9CAUD</name>
<sequence>MLLNINSSSILLIMVSKSSISLFTIVFMIKSFLSLF</sequence>
<protein>
    <submittedName>
        <fullName evidence="2">Uncharacterized protein</fullName>
    </submittedName>
</protein>
<proteinExistence type="predicted"/>
<keyword evidence="1" id="KW-0472">Membrane</keyword>
<keyword evidence="1" id="KW-1133">Transmembrane helix</keyword>